<evidence type="ECO:0000313" key="3">
    <source>
        <dbReference type="Proteomes" id="UP000249169"/>
    </source>
</evidence>
<dbReference type="Gene3D" id="3.40.30.10">
    <property type="entry name" value="Glutaredoxin"/>
    <property type="match status" value="2"/>
</dbReference>
<dbReference type="SUPFAM" id="SSF52833">
    <property type="entry name" value="Thioredoxin-like"/>
    <property type="match status" value="2"/>
</dbReference>
<evidence type="ECO:0000313" key="2">
    <source>
        <dbReference type="EMBL" id="RAL24685.1"/>
    </source>
</evidence>
<dbReference type="Proteomes" id="UP000249169">
    <property type="component" value="Unassembled WGS sequence"/>
</dbReference>
<organism evidence="2 3">
    <name type="scientific">Lujinxingia litoralis</name>
    <dbReference type="NCBI Taxonomy" id="2211119"/>
    <lineage>
        <taxon>Bacteria</taxon>
        <taxon>Deltaproteobacteria</taxon>
        <taxon>Bradymonadales</taxon>
        <taxon>Lujinxingiaceae</taxon>
        <taxon>Lujinxingia</taxon>
    </lineage>
</organism>
<evidence type="ECO:0000259" key="1">
    <source>
        <dbReference type="PROSITE" id="PS50404"/>
    </source>
</evidence>
<dbReference type="PROSITE" id="PS50404">
    <property type="entry name" value="GST_NTER"/>
    <property type="match status" value="2"/>
</dbReference>
<dbReference type="EMBL" id="QHKO01000001">
    <property type="protein sequence ID" value="RAL24685.1"/>
    <property type="molecule type" value="Genomic_DNA"/>
</dbReference>
<dbReference type="PROSITE" id="PS51354">
    <property type="entry name" value="GLUTAREDOXIN_2"/>
    <property type="match status" value="2"/>
</dbReference>
<gene>
    <name evidence="2" type="ORF">DL240_00300</name>
</gene>
<dbReference type="Pfam" id="PF13417">
    <property type="entry name" value="GST_N_3"/>
    <property type="match status" value="2"/>
</dbReference>
<comment type="caution">
    <text evidence="2">The sequence shown here is derived from an EMBL/GenBank/DDBJ whole genome shotgun (WGS) entry which is preliminary data.</text>
</comment>
<dbReference type="InterPro" id="IPR036249">
    <property type="entry name" value="Thioredoxin-like_sf"/>
</dbReference>
<proteinExistence type="predicted"/>
<name>A0A328C8D4_9DELT</name>
<keyword evidence="3" id="KW-1185">Reference proteome</keyword>
<dbReference type="AlphaFoldDB" id="A0A328C8D4"/>
<dbReference type="PANTHER" id="PTHR45288:SF1">
    <property type="entry name" value="THIOREDOXIN FAMILY PROTEIN"/>
    <property type="match status" value="1"/>
</dbReference>
<feature type="domain" description="GST N-terminal" evidence="1">
    <location>
        <begin position="158"/>
        <end position="239"/>
    </location>
</feature>
<reference evidence="2 3" key="1">
    <citation type="submission" date="2018-05" db="EMBL/GenBank/DDBJ databases">
        <title>Lujinxingia marina gen. nov. sp. nov., a new facultative anaerobic member of the class Deltaproteobacteria, and proposal of Lujinxingaceae fam. nov.</title>
        <authorList>
            <person name="Li C.-M."/>
        </authorList>
    </citation>
    <scope>NUCLEOTIDE SEQUENCE [LARGE SCALE GENOMIC DNA]</scope>
    <source>
        <strain evidence="2 3">B210</strain>
    </source>
</reference>
<dbReference type="RefSeq" id="WP_111727857.1">
    <property type="nucleotide sequence ID" value="NZ_QHKO01000001.1"/>
</dbReference>
<feature type="domain" description="GST N-terminal" evidence="1">
    <location>
        <begin position="36"/>
        <end position="118"/>
    </location>
</feature>
<dbReference type="PROSITE" id="PS00195">
    <property type="entry name" value="GLUTAREDOXIN_1"/>
    <property type="match status" value="1"/>
</dbReference>
<dbReference type="InterPro" id="IPR011767">
    <property type="entry name" value="GLR_AS"/>
</dbReference>
<sequence length="252" mass="27915">MGTFNTLHLFAVSLIRAARGRKVREHNQAQPPRPEQALELYEFEGCPYCRKVREALSELDISYIARTCARGDTTKRARATELSGKLQFPVLIDPNTGDVLLESSAILDHVHRHYGQGLPSVDRLTSLPSTLTGFIATLVRPRGIRVLPGLEARTQPPELPVLYGFEASPFCRKVRETLHELNLDYRMENVAIGSARRSDFEALAGRVMVPYLVDPNQDVAMFESDDIVAYLLQTYGPTGALTASPAAGVLPR</sequence>
<dbReference type="PANTHER" id="PTHR45288">
    <property type="entry name" value="THIOREDOXIN FAMILY PROTEIN"/>
    <property type="match status" value="1"/>
</dbReference>
<dbReference type="OrthoDB" id="9795531at2"/>
<protein>
    <recommendedName>
        <fullName evidence="1">GST N-terminal domain-containing protein</fullName>
    </recommendedName>
</protein>
<accession>A0A328C8D4</accession>
<dbReference type="InterPro" id="IPR004045">
    <property type="entry name" value="Glutathione_S-Trfase_N"/>
</dbReference>